<reference evidence="2" key="1">
    <citation type="journal article" date="2021" name="Proc. Natl. Acad. Sci. U.S.A.">
        <title>A Catalog of Tens of Thousands of Viruses from Human Metagenomes Reveals Hidden Associations with Chronic Diseases.</title>
        <authorList>
            <person name="Tisza M.J."/>
            <person name="Buck C.B."/>
        </authorList>
    </citation>
    <scope>NUCLEOTIDE SEQUENCE</scope>
    <source>
        <strain evidence="2">Ctshb19</strain>
    </source>
</reference>
<proteinExistence type="predicted"/>
<protein>
    <recommendedName>
        <fullName evidence="1">DUF4326 domain-containing protein</fullName>
    </recommendedName>
</protein>
<dbReference type="Pfam" id="PF14216">
    <property type="entry name" value="DUF4326"/>
    <property type="match status" value="1"/>
</dbReference>
<sequence length="109" mass="12830">MAGLFPSTGLIEIGKVSDGPRVGWFDVRVDRQTIFGNQFPISETGSRNKSCDLYDAWAEQQMLKRGKYWSRVQKYRKMHREGINLMLRCHCWPKRCHAQTVRRLIMRAQ</sequence>
<dbReference type="InterPro" id="IPR025475">
    <property type="entry name" value="DUF4326"/>
</dbReference>
<accession>A0A8S5UG20</accession>
<evidence type="ECO:0000259" key="1">
    <source>
        <dbReference type="Pfam" id="PF14216"/>
    </source>
</evidence>
<dbReference type="EMBL" id="BK016086">
    <property type="protein sequence ID" value="DAF93441.1"/>
    <property type="molecule type" value="Genomic_DNA"/>
</dbReference>
<name>A0A8S5UG20_9CAUD</name>
<feature type="domain" description="DUF4326" evidence="1">
    <location>
        <begin position="19"/>
        <end position="101"/>
    </location>
</feature>
<organism evidence="2">
    <name type="scientific">Myoviridae sp. ctshb19</name>
    <dbReference type="NCBI Taxonomy" id="2825194"/>
    <lineage>
        <taxon>Viruses</taxon>
        <taxon>Duplodnaviria</taxon>
        <taxon>Heunggongvirae</taxon>
        <taxon>Uroviricota</taxon>
        <taxon>Caudoviricetes</taxon>
    </lineage>
</organism>
<evidence type="ECO:0000313" key="2">
    <source>
        <dbReference type="EMBL" id="DAF93441.1"/>
    </source>
</evidence>